<evidence type="ECO:0000313" key="2">
    <source>
        <dbReference type="Proteomes" id="UP000070646"/>
    </source>
</evidence>
<dbReference type="AlphaFoldDB" id="A0A133MS74"/>
<organism evidence="1 2">
    <name type="scientific">Clostridium perfringens</name>
    <dbReference type="NCBI Taxonomy" id="1502"/>
    <lineage>
        <taxon>Bacteria</taxon>
        <taxon>Bacillati</taxon>
        <taxon>Bacillota</taxon>
        <taxon>Clostridia</taxon>
        <taxon>Eubacteriales</taxon>
        <taxon>Clostridiaceae</taxon>
        <taxon>Clostridium</taxon>
    </lineage>
</organism>
<evidence type="ECO:0008006" key="3">
    <source>
        <dbReference type="Google" id="ProtNLM"/>
    </source>
</evidence>
<name>A0A133MS74_CLOPF</name>
<accession>A0A133MS74</accession>
<dbReference type="Proteomes" id="UP000070646">
    <property type="component" value="Unassembled WGS sequence"/>
</dbReference>
<proteinExistence type="predicted"/>
<sequence length="244" mass="26256">MNKKKIIGLCIAGALVVGSIGGSLAWFTSSDSITNPFATASTENNNKSITTGLKIHENFDDTKADNTLPGDNVTKQVNVTNTATYDQLVRVKIKKQWKDANGNVITSIWTKNGAIVPANTEGATEEKLNTDYIVLNFKNNTDGNRLTSASDPDKGKWIQETDAKLGNDGGYYYYYGVLAPQKNTGNLLESVTLSPNVPNEYKGLKFDVTVNAEGIQASNGAAKDSWTTAPEIITNLGAGENQNK</sequence>
<evidence type="ECO:0000313" key="1">
    <source>
        <dbReference type="EMBL" id="KXA06899.1"/>
    </source>
</evidence>
<comment type="caution">
    <text evidence="1">The sequence shown here is derived from an EMBL/GenBank/DDBJ whole genome shotgun (WGS) entry which is preliminary data.</text>
</comment>
<dbReference type="InterPro" id="IPR023833">
    <property type="entry name" value="Signal_pept_SipW-depend-type"/>
</dbReference>
<dbReference type="EMBL" id="LRPU01000179">
    <property type="protein sequence ID" value="KXA06899.1"/>
    <property type="molecule type" value="Genomic_DNA"/>
</dbReference>
<dbReference type="NCBIfam" id="TIGR04088">
    <property type="entry name" value="cognate_SipW"/>
    <property type="match status" value="1"/>
</dbReference>
<dbReference type="RefSeq" id="WP_060796671.1">
    <property type="nucleotide sequence ID" value="NZ_KQ956312.1"/>
</dbReference>
<dbReference type="NCBIfam" id="TIGR04090">
    <property type="entry name" value="exp_by_SipW_IV"/>
    <property type="match status" value="1"/>
</dbReference>
<dbReference type="PATRIC" id="fig|1502.174.peg.2854"/>
<dbReference type="InterPro" id="IPR024008">
    <property type="entry name" value="BsaA"/>
</dbReference>
<gene>
    <name evidence="1" type="ORF">HMPREF3222_02832</name>
</gene>
<protein>
    <recommendedName>
        <fullName evidence="3">Camelysin metallo-endopeptidase</fullName>
    </recommendedName>
</protein>
<reference evidence="1 2" key="1">
    <citation type="submission" date="2016-01" db="EMBL/GenBank/DDBJ databases">
        <authorList>
            <person name="Oliw E.H."/>
        </authorList>
    </citation>
    <scope>NUCLEOTIDE SEQUENCE [LARGE SCALE GENOMIC DNA]</scope>
    <source>
        <strain evidence="1 2">MJR7757A</strain>
    </source>
</reference>